<dbReference type="InterPro" id="IPR008906">
    <property type="entry name" value="HATC_C_dom"/>
</dbReference>
<evidence type="ECO:0000256" key="2">
    <source>
        <dbReference type="ARBA" id="ARBA00022723"/>
    </source>
</evidence>
<feature type="compositionally biased region" description="Basic residues" evidence="6">
    <location>
        <begin position="678"/>
        <end position="691"/>
    </location>
</feature>
<feature type="compositionally biased region" description="Low complexity" evidence="6">
    <location>
        <begin position="508"/>
        <end position="521"/>
    </location>
</feature>
<feature type="region of interest" description="Disordered" evidence="6">
    <location>
        <begin position="653"/>
        <end position="691"/>
    </location>
</feature>
<dbReference type="InterPro" id="IPR012337">
    <property type="entry name" value="RNaseH-like_sf"/>
</dbReference>
<evidence type="ECO:0000259" key="7">
    <source>
        <dbReference type="Pfam" id="PF05699"/>
    </source>
</evidence>
<comment type="caution">
    <text evidence="8">The sequence shown here is derived from an EMBL/GenBank/DDBJ whole genome shotgun (WGS) entry which is preliminary data.</text>
</comment>
<organism evidence="8 11">
    <name type="scientific">Pyrenophora tritici-repentis</name>
    <dbReference type="NCBI Taxonomy" id="45151"/>
    <lineage>
        <taxon>Eukaryota</taxon>
        <taxon>Fungi</taxon>
        <taxon>Dikarya</taxon>
        <taxon>Ascomycota</taxon>
        <taxon>Pezizomycotina</taxon>
        <taxon>Dothideomycetes</taxon>
        <taxon>Pleosporomycetidae</taxon>
        <taxon>Pleosporales</taxon>
        <taxon>Pleosporineae</taxon>
        <taxon>Pleosporaceae</taxon>
        <taxon>Pyrenophora</taxon>
    </lineage>
</organism>
<keyword evidence="3" id="KW-0863">Zinc-finger</keyword>
<dbReference type="GO" id="GO:0008270">
    <property type="term" value="F:zinc ion binding"/>
    <property type="evidence" value="ECO:0007669"/>
    <property type="project" value="UniProtKB-KW"/>
</dbReference>
<dbReference type="InterPro" id="IPR052035">
    <property type="entry name" value="ZnF_BED_domain_contain"/>
</dbReference>
<keyword evidence="2" id="KW-0479">Metal-binding</keyword>
<keyword evidence="5" id="KW-0539">Nucleus</keyword>
<reference evidence="8" key="2">
    <citation type="journal article" date="2022" name="bioRxiv">
        <title>A global pangenome for the wheat fungal pathogen Pyrenophora tritici-repentis and prediction of effector protein structural homology.</title>
        <authorList>
            <person name="Moolhuijzen P."/>
            <person name="See P.T."/>
            <person name="Shi G."/>
            <person name="Powell H.R."/>
            <person name="Cockram J."/>
            <person name="Jorgensen L.N."/>
            <person name="Benslimane H."/>
            <person name="Strelkov S.E."/>
            <person name="Turner J."/>
            <person name="Liu Z."/>
            <person name="Moffat C.S."/>
        </authorList>
    </citation>
    <scope>NUCLEOTIDE SEQUENCE</scope>
    <source>
        <strain evidence="8">86-124</strain>
    </source>
</reference>
<dbReference type="PANTHER" id="PTHR46481:SF10">
    <property type="entry name" value="ZINC FINGER BED DOMAIN-CONTAINING PROTEIN 39"/>
    <property type="match status" value="1"/>
</dbReference>
<feature type="compositionally biased region" description="Acidic residues" evidence="6">
    <location>
        <begin position="656"/>
        <end position="672"/>
    </location>
</feature>
<protein>
    <submittedName>
        <fullName evidence="8">Dimer-Tnp-hAT dimerization containing protein</fullName>
    </submittedName>
</protein>
<evidence type="ECO:0000313" key="8">
    <source>
        <dbReference type="EMBL" id="KAI1508081.1"/>
    </source>
</evidence>
<reference evidence="8" key="1">
    <citation type="submission" date="2021-05" db="EMBL/GenBank/DDBJ databases">
        <authorList>
            <person name="Moolhuijzen P.M."/>
            <person name="Moffat C.S."/>
        </authorList>
    </citation>
    <scope>NUCLEOTIDE SEQUENCE</scope>
    <source>
        <strain evidence="8">86-124</strain>
    </source>
</reference>
<dbReference type="SUPFAM" id="SSF53098">
    <property type="entry name" value="Ribonuclease H-like"/>
    <property type="match status" value="1"/>
</dbReference>
<sequence length="691" mass="80269">MAQYGYDLEKLLSFELATPTCSATTELVRVVIDSNWSFRTVERPSFHRFLRFLRPDTVIISRCKFKTIFKSQHEEAKRSILRDLGKSTKISIALDAWSAANHLCFLAVKGYYINKDWKLQEKLLDFLPMRGRHTGTSMADEVLHILLDTKTKTQLLAITCDNASNNSVLARTLQSKLQEVDIQWSARENTIPCLAHIINLVVQDIIQHLRLAATTELGARDTLQRRHIQDIETHISVPNSLRKIRAICIAIDVSPQRFERFIAVQQHLPPKERLSVIRDVKTRWNSTYDMLERALKIQKYIDEWLKQEILLRPGSHLDSSLDNNQMAEIDFRDLKRLRLSSTEWHHLELVTEMLKRFKTATSFLSQNEKPQIQYIWLMYNRLFDFLDKMSEDLDEDEENQDDREWLDVVRAAADRGRLKLSKYYSKTDAERGFLFNCATILDPTQKLTAYEDDSWEPQYKHLYRGQFLAYLDRYDNTDGRGSTPGSSIVKRRSLGNEWFRKPAPPPTSALNSFSSQNSSLVESDKTTGPTRQEGESYLSTACVMTDDSFDILEWWKTNEPTYPRLSQVAKDILAIPIAQVGVERVFNVAKDVIGSRRHRLSARTIQQIMVLKDTISQEEEQGLDYLVAQLGEDGEPIDEVNDLFELPASLEHTFDIDEENQTTEEESEEEVQEERQLPPRKRQRPQRYRDN</sequence>
<dbReference type="EMBL" id="NRDI02000006">
    <property type="protein sequence ID" value="KAI1515742.1"/>
    <property type="molecule type" value="Genomic_DNA"/>
</dbReference>
<evidence type="ECO:0000256" key="4">
    <source>
        <dbReference type="ARBA" id="ARBA00022833"/>
    </source>
</evidence>
<evidence type="ECO:0000313" key="10">
    <source>
        <dbReference type="EMBL" id="KAI1515742.1"/>
    </source>
</evidence>
<proteinExistence type="predicted"/>
<accession>A0A922N5H9</accession>
<dbReference type="GO" id="GO:0005634">
    <property type="term" value="C:nucleus"/>
    <property type="evidence" value="ECO:0007669"/>
    <property type="project" value="UniProtKB-SubCell"/>
</dbReference>
<keyword evidence="11" id="KW-1185">Reference proteome</keyword>
<comment type="subcellular location">
    <subcellularLocation>
        <location evidence="1">Nucleus</location>
    </subcellularLocation>
</comment>
<dbReference type="EMBL" id="NRDI02000027">
    <property type="protein sequence ID" value="KAI1508221.1"/>
    <property type="molecule type" value="Genomic_DNA"/>
</dbReference>
<dbReference type="Proteomes" id="UP000249757">
    <property type="component" value="Unassembled WGS sequence"/>
</dbReference>
<reference evidence="11" key="3">
    <citation type="journal article" date="2022" name="Microb. Genom.">
        <title>A global pangenome for the wheat fungal pathogen Pyrenophora tritici-repentis and prediction of effector protein structural homology.</title>
        <authorList>
            <person name="Moolhuijzen P.M."/>
            <person name="See P.T."/>
            <person name="Shi G."/>
            <person name="Powell H.R."/>
            <person name="Cockram J."/>
            <person name="Jorgensen L.N."/>
            <person name="Benslimane H."/>
            <person name="Strelkov S.E."/>
            <person name="Turner J."/>
            <person name="Liu Z."/>
            <person name="Moffat C.S."/>
        </authorList>
    </citation>
    <scope>NUCLEOTIDE SEQUENCE [LARGE SCALE GENOMIC DNA]</scope>
</reference>
<dbReference type="AlphaFoldDB" id="A0A922N5H9"/>
<evidence type="ECO:0000256" key="5">
    <source>
        <dbReference type="ARBA" id="ARBA00023242"/>
    </source>
</evidence>
<dbReference type="Pfam" id="PF05699">
    <property type="entry name" value="Dimer_Tnp_hAT"/>
    <property type="match status" value="1"/>
</dbReference>
<evidence type="ECO:0000256" key="1">
    <source>
        <dbReference type="ARBA" id="ARBA00004123"/>
    </source>
</evidence>
<feature type="region of interest" description="Disordered" evidence="6">
    <location>
        <begin position="505"/>
        <end position="534"/>
    </location>
</feature>
<evidence type="ECO:0000313" key="11">
    <source>
        <dbReference type="Proteomes" id="UP000249757"/>
    </source>
</evidence>
<dbReference type="GO" id="GO:0046983">
    <property type="term" value="F:protein dimerization activity"/>
    <property type="evidence" value="ECO:0007669"/>
    <property type="project" value="InterPro"/>
</dbReference>
<evidence type="ECO:0000313" key="9">
    <source>
        <dbReference type="EMBL" id="KAI1508221.1"/>
    </source>
</evidence>
<keyword evidence="4" id="KW-0862">Zinc</keyword>
<evidence type="ECO:0000256" key="3">
    <source>
        <dbReference type="ARBA" id="ARBA00022771"/>
    </source>
</evidence>
<gene>
    <name evidence="10" type="ORF">Ptr86124_005743</name>
    <name evidence="9" type="ORF">Ptr86124_012709</name>
    <name evidence="8" type="ORF">Ptr86124_013003</name>
</gene>
<name>A0A922N5H9_9PLEO</name>
<dbReference type="EMBL" id="NRDI02000029">
    <property type="protein sequence ID" value="KAI1508081.1"/>
    <property type="molecule type" value="Genomic_DNA"/>
</dbReference>
<dbReference type="PANTHER" id="PTHR46481">
    <property type="entry name" value="ZINC FINGER BED DOMAIN-CONTAINING PROTEIN 4"/>
    <property type="match status" value="1"/>
</dbReference>
<feature type="domain" description="HAT C-terminal dimerisation" evidence="7">
    <location>
        <begin position="533"/>
        <end position="614"/>
    </location>
</feature>
<evidence type="ECO:0000256" key="6">
    <source>
        <dbReference type="SAM" id="MobiDB-lite"/>
    </source>
</evidence>